<comment type="caution">
    <text evidence="2">The sequence shown here is derived from an EMBL/GenBank/DDBJ whole genome shotgun (WGS) entry which is preliminary data.</text>
</comment>
<dbReference type="AlphaFoldDB" id="A0A4Y2NT75"/>
<organism evidence="2 3">
    <name type="scientific">Araneus ventricosus</name>
    <name type="common">Orbweaver spider</name>
    <name type="synonym">Epeira ventricosa</name>
    <dbReference type="NCBI Taxonomy" id="182803"/>
    <lineage>
        <taxon>Eukaryota</taxon>
        <taxon>Metazoa</taxon>
        <taxon>Ecdysozoa</taxon>
        <taxon>Arthropoda</taxon>
        <taxon>Chelicerata</taxon>
        <taxon>Arachnida</taxon>
        <taxon>Araneae</taxon>
        <taxon>Araneomorphae</taxon>
        <taxon>Entelegynae</taxon>
        <taxon>Araneoidea</taxon>
        <taxon>Araneidae</taxon>
        <taxon>Araneus</taxon>
    </lineage>
</organism>
<proteinExistence type="predicted"/>
<dbReference type="Proteomes" id="UP000499080">
    <property type="component" value="Unassembled WGS sequence"/>
</dbReference>
<feature type="region of interest" description="Disordered" evidence="1">
    <location>
        <begin position="51"/>
        <end position="76"/>
    </location>
</feature>
<gene>
    <name evidence="2" type="ORF">AVEN_106922_1</name>
</gene>
<evidence type="ECO:0000256" key="1">
    <source>
        <dbReference type="SAM" id="MobiDB-lite"/>
    </source>
</evidence>
<reference evidence="2 3" key="1">
    <citation type="journal article" date="2019" name="Sci. Rep.">
        <title>Orb-weaving spider Araneus ventricosus genome elucidates the spidroin gene catalogue.</title>
        <authorList>
            <person name="Kono N."/>
            <person name="Nakamura H."/>
            <person name="Ohtoshi R."/>
            <person name="Moran D.A.P."/>
            <person name="Shinohara A."/>
            <person name="Yoshida Y."/>
            <person name="Fujiwara M."/>
            <person name="Mori M."/>
            <person name="Tomita M."/>
            <person name="Arakawa K."/>
        </authorList>
    </citation>
    <scope>NUCLEOTIDE SEQUENCE [LARGE SCALE GENOMIC DNA]</scope>
</reference>
<evidence type="ECO:0000313" key="3">
    <source>
        <dbReference type="Proteomes" id="UP000499080"/>
    </source>
</evidence>
<protein>
    <submittedName>
        <fullName evidence="2">Uncharacterized protein</fullName>
    </submittedName>
</protein>
<evidence type="ECO:0000313" key="2">
    <source>
        <dbReference type="EMBL" id="GBN40966.1"/>
    </source>
</evidence>
<sequence>MNVGSMVGQSQVPPFDLESAADRCVLLGSILEFRLLRLQIFDKAETQFPQEEVSRHKRRSYATANGRSPLGPTRPLGRKTLAMNGHASPSVKQLFEECNEFHFGGNHVNELLGSREALDINS</sequence>
<accession>A0A4Y2NT75</accession>
<name>A0A4Y2NT75_ARAVE</name>
<dbReference type="EMBL" id="BGPR01009580">
    <property type="protein sequence ID" value="GBN40966.1"/>
    <property type="molecule type" value="Genomic_DNA"/>
</dbReference>
<keyword evidence="3" id="KW-1185">Reference proteome</keyword>